<gene>
    <name evidence="2" type="ORF">CEPIT_LOCUS2611</name>
</gene>
<dbReference type="Proteomes" id="UP001152523">
    <property type="component" value="Unassembled WGS sequence"/>
</dbReference>
<evidence type="ECO:0000256" key="1">
    <source>
        <dbReference type="SAM" id="Phobius"/>
    </source>
</evidence>
<dbReference type="EMBL" id="CAMAPF010000014">
    <property type="protein sequence ID" value="CAH9067720.1"/>
    <property type="molecule type" value="Genomic_DNA"/>
</dbReference>
<keyword evidence="1" id="KW-0472">Membrane</keyword>
<comment type="caution">
    <text evidence="2">The sequence shown here is derived from an EMBL/GenBank/DDBJ whole genome shotgun (WGS) entry which is preliminary data.</text>
</comment>
<evidence type="ECO:0000313" key="3">
    <source>
        <dbReference type="Proteomes" id="UP001152523"/>
    </source>
</evidence>
<proteinExistence type="predicted"/>
<keyword evidence="3" id="KW-1185">Reference proteome</keyword>
<feature type="transmembrane region" description="Helical" evidence="1">
    <location>
        <begin position="132"/>
        <end position="153"/>
    </location>
</feature>
<name>A0AAV0C494_9ASTE</name>
<reference evidence="2" key="1">
    <citation type="submission" date="2022-07" db="EMBL/GenBank/DDBJ databases">
        <authorList>
            <person name="Macas J."/>
            <person name="Novak P."/>
            <person name="Neumann P."/>
        </authorList>
    </citation>
    <scope>NUCLEOTIDE SEQUENCE</scope>
</reference>
<keyword evidence="1" id="KW-0812">Transmembrane</keyword>
<sequence length="159" mass="17968">MAGALSWQVNHHNKISGFCFRRGDGTGLPGSPLWVSRVSLSLLLSSHLDLNSRQNHLTRVYVIISCCLFKIGSKSKYLGQATKNRFLLRCILNSCTAPTTENRLLLHQSTNAAKVFTNFTAKQIRYINELSIYLYLHFTVTLICFTQILLTLIHEILAI</sequence>
<accession>A0AAV0C494</accession>
<protein>
    <submittedName>
        <fullName evidence="2">Uncharacterized protein</fullName>
    </submittedName>
</protein>
<evidence type="ECO:0000313" key="2">
    <source>
        <dbReference type="EMBL" id="CAH9067720.1"/>
    </source>
</evidence>
<keyword evidence="1" id="KW-1133">Transmembrane helix</keyword>
<dbReference type="AlphaFoldDB" id="A0AAV0C494"/>
<organism evidence="2 3">
    <name type="scientific">Cuscuta epithymum</name>
    <dbReference type="NCBI Taxonomy" id="186058"/>
    <lineage>
        <taxon>Eukaryota</taxon>
        <taxon>Viridiplantae</taxon>
        <taxon>Streptophyta</taxon>
        <taxon>Embryophyta</taxon>
        <taxon>Tracheophyta</taxon>
        <taxon>Spermatophyta</taxon>
        <taxon>Magnoliopsida</taxon>
        <taxon>eudicotyledons</taxon>
        <taxon>Gunneridae</taxon>
        <taxon>Pentapetalae</taxon>
        <taxon>asterids</taxon>
        <taxon>lamiids</taxon>
        <taxon>Solanales</taxon>
        <taxon>Convolvulaceae</taxon>
        <taxon>Cuscuteae</taxon>
        <taxon>Cuscuta</taxon>
        <taxon>Cuscuta subgen. Cuscuta</taxon>
    </lineage>
</organism>